<dbReference type="GO" id="GO:0003677">
    <property type="term" value="F:DNA binding"/>
    <property type="evidence" value="ECO:0007669"/>
    <property type="project" value="InterPro"/>
</dbReference>
<organism evidence="1 2">
    <name type="scientific">Paludibacter jiangxiensis</name>
    <dbReference type="NCBI Taxonomy" id="681398"/>
    <lineage>
        <taxon>Bacteria</taxon>
        <taxon>Pseudomonadati</taxon>
        <taxon>Bacteroidota</taxon>
        <taxon>Bacteroidia</taxon>
        <taxon>Bacteroidales</taxon>
        <taxon>Paludibacteraceae</taxon>
        <taxon>Paludibacter</taxon>
    </lineage>
</organism>
<keyword evidence="2" id="KW-1185">Reference proteome</keyword>
<dbReference type="Gene3D" id="1.10.260.40">
    <property type="entry name" value="lambda repressor-like DNA-binding domains"/>
    <property type="match status" value="1"/>
</dbReference>
<dbReference type="RefSeq" id="WP_068706365.1">
    <property type="nucleotide sequence ID" value="NZ_BDCR01000004.1"/>
</dbReference>
<evidence type="ECO:0000313" key="2">
    <source>
        <dbReference type="Proteomes" id="UP000076586"/>
    </source>
</evidence>
<sequence>MNERLKQVKELLPHGGMKVIAQKANVSIPTVCRVLNGFPSPQMERIVTCTAEYLAEVKEKEKNINAVLEKALQS</sequence>
<dbReference type="AlphaFoldDB" id="A0A171AVW3"/>
<evidence type="ECO:0000313" key="1">
    <source>
        <dbReference type="EMBL" id="GAT64351.1"/>
    </source>
</evidence>
<accession>A0A171AVW3</accession>
<name>A0A171AVW3_9BACT</name>
<proteinExistence type="predicted"/>
<protein>
    <submittedName>
        <fullName evidence="1">Regulatory protein, lacI family</fullName>
    </submittedName>
</protein>
<gene>
    <name evidence="1" type="ORF">PJIAN_4902</name>
</gene>
<dbReference type="EMBL" id="BDCR01000004">
    <property type="protein sequence ID" value="GAT64351.1"/>
    <property type="molecule type" value="Genomic_DNA"/>
</dbReference>
<comment type="caution">
    <text evidence="1">The sequence shown here is derived from an EMBL/GenBank/DDBJ whole genome shotgun (WGS) entry which is preliminary data.</text>
</comment>
<dbReference type="Proteomes" id="UP000076586">
    <property type="component" value="Unassembled WGS sequence"/>
</dbReference>
<dbReference type="STRING" id="681398.PJIAN_4902"/>
<dbReference type="InterPro" id="IPR010982">
    <property type="entry name" value="Lambda_DNA-bd_dom_sf"/>
</dbReference>
<reference evidence="2" key="1">
    <citation type="submission" date="2016-04" db="EMBL/GenBank/DDBJ databases">
        <title>Draft genome sequence of Paludibacter jiangxiensis strain NM7.</title>
        <authorList>
            <person name="Qiu Y."/>
            <person name="Matsuura N."/>
            <person name="Ohashi A."/>
            <person name="Tourlousse M.D."/>
            <person name="Sekiguchi Y."/>
        </authorList>
    </citation>
    <scope>NUCLEOTIDE SEQUENCE [LARGE SCALE GENOMIC DNA]</scope>
    <source>
        <strain evidence="2">NM7</strain>
    </source>
</reference>
<reference evidence="2" key="2">
    <citation type="journal article" date="2017" name="Genome Announc.">
        <title>Draft genome sequence of Paludibacter jiangxiensis NM7(T), a propionate-producing fermentative bacterium.</title>
        <authorList>
            <person name="Qiu Y.-L."/>
            <person name="Tourlousse D.M."/>
            <person name="Matsuura N."/>
            <person name="Ohashi A."/>
            <person name="Sekiguchi Y."/>
        </authorList>
    </citation>
    <scope>NUCLEOTIDE SEQUENCE [LARGE SCALE GENOMIC DNA]</scope>
    <source>
        <strain evidence="2">NM7</strain>
    </source>
</reference>